<dbReference type="GeneID" id="27328625"/>
<dbReference type="GO" id="GO:0046523">
    <property type="term" value="F:S-methyl-5-thioribose-1-phosphate isomerase activity"/>
    <property type="evidence" value="ECO:0007669"/>
    <property type="project" value="TreeGrafter"/>
</dbReference>
<accession>A0A0D2BPS8</accession>
<dbReference type="InterPro" id="IPR000649">
    <property type="entry name" value="IF-2B-related"/>
</dbReference>
<proteinExistence type="inferred from homology"/>
<protein>
    <recommendedName>
        <fullName evidence="3">Nudix hydrolase domain-containing protein</fullName>
    </recommendedName>
</protein>
<dbReference type="OrthoDB" id="206213at2759"/>
<dbReference type="Pfam" id="PF01008">
    <property type="entry name" value="IF-2B"/>
    <property type="match status" value="1"/>
</dbReference>
<dbReference type="EMBL" id="KN847492">
    <property type="protein sequence ID" value="KIW20963.1"/>
    <property type="molecule type" value="Genomic_DNA"/>
</dbReference>
<evidence type="ECO:0000259" key="3">
    <source>
        <dbReference type="PROSITE" id="PS51462"/>
    </source>
</evidence>
<dbReference type="InterPro" id="IPR042529">
    <property type="entry name" value="IF_2B-like_C"/>
</dbReference>
<dbReference type="HOGENOM" id="CLU_021101_1_0_1"/>
<dbReference type="Gene3D" id="3.90.79.10">
    <property type="entry name" value="Nucleoside Triphosphate Pyrophosphohydrolase"/>
    <property type="match status" value="1"/>
</dbReference>
<dbReference type="SUPFAM" id="SSF100950">
    <property type="entry name" value="NagB/RpiA/CoA transferase-like"/>
    <property type="match status" value="1"/>
</dbReference>
<dbReference type="STRING" id="91928.A0A0D2BPS8"/>
<evidence type="ECO:0000256" key="2">
    <source>
        <dbReference type="RuleBase" id="RU003814"/>
    </source>
</evidence>
<dbReference type="InterPro" id="IPR037171">
    <property type="entry name" value="NagB/RpiA_transferase-like"/>
</dbReference>
<comment type="similarity">
    <text evidence="1 2">Belongs to the eIF-2B alpha/beta/delta subunits family.</text>
</comment>
<dbReference type="GO" id="GO:0019509">
    <property type="term" value="P:L-methionine salvage from methylthioadenosine"/>
    <property type="evidence" value="ECO:0007669"/>
    <property type="project" value="TreeGrafter"/>
</dbReference>
<dbReference type="Pfam" id="PF00293">
    <property type="entry name" value="NUDIX"/>
    <property type="match status" value="1"/>
</dbReference>
<dbReference type="SUPFAM" id="SSF55811">
    <property type="entry name" value="Nudix"/>
    <property type="match status" value="1"/>
</dbReference>
<dbReference type="PROSITE" id="PS51462">
    <property type="entry name" value="NUDIX"/>
    <property type="match status" value="1"/>
</dbReference>
<dbReference type="Gene3D" id="3.40.50.10470">
    <property type="entry name" value="Translation initiation factor eif-2b, domain 2"/>
    <property type="match status" value="1"/>
</dbReference>
<dbReference type="AlphaFoldDB" id="A0A0D2BPS8"/>
<feature type="domain" description="Nudix hydrolase" evidence="3">
    <location>
        <begin position="5"/>
        <end position="160"/>
    </location>
</feature>
<evidence type="ECO:0000313" key="4">
    <source>
        <dbReference type="EMBL" id="KIW20963.1"/>
    </source>
</evidence>
<dbReference type="PANTHER" id="PTHR43475:SF3">
    <property type="entry name" value="TRANSLATION INITIATION FACTOR EIF-2B SUBUNIT FAMILY PROTEIN (AFU_ORTHOLOGUE AFUA_2G14290)"/>
    <property type="match status" value="1"/>
</dbReference>
<dbReference type="InterPro" id="IPR015797">
    <property type="entry name" value="NUDIX_hydrolase-like_dom_sf"/>
</dbReference>
<name>A0A0D2BPS8_9EURO</name>
<evidence type="ECO:0000256" key="1">
    <source>
        <dbReference type="ARBA" id="ARBA00007251"/>
    </source>
</evidence>
<reference evidence="4 5" key="1">
    <citation type="submission" date="2015-01" db="EMBL/GenBank/DDBJ databases">
        <title>The Genome Sequence of Exophiala spinifera CBS89968.</title>
        <authorList>
            <consortium name="The Broad Institute Genomics Platform"/>
            <person name="Cuomo C."/>
            <person name="de Hoog S."/>
            <person name="Gorbushina A."/>
            <person name="Stielow B."/>
            <person name="Teixiera M."/>
            <person name="Abouelleil A."/>
            <person name="Chapman S.B."/>
            <person name="Priest M."/>
            <person name="Young S.K."/>
            <person name="Wortman J."/>
            <person name="Nusbaum C."/>
            <person name="Birren B."/>
        </authorList>
    </citation>
    <scope>NUCLEOTIDE SEQUENCE [LARGE SCALE GENOMIC DNA]</scope>
    <source>
        <strain evidence="4 5">CBS 89968</strain>
    </source>
</reference>
<organism evidence="4 5">
    <name type="scientific">Exophiala spinifera</name>
    <dbReference type="NCBI Taxonomy" id="91928"/>
    <lineage>
        <taxon>Eukaryota</taxon>
        <taxon>Fungi</taxon>
        <taxon>Dikarya</taxon>
        <taxon>Ascomycota</taxon>
        <taxon>Pezizomycotina</taxon>
        <taxon>Eurotiomycetes</taxon>
        <taxon>Chaetothyriomycetidae</taxon>
        <taxon>Chaetothyriales</taxon>
        <taxon>Herpotrichiellaceae</taxon>
        <taxon>Exophiala</taxon>
    </lineage>
</organism>
<gene>
    <name evidence="4" type="ORF">PV08_01542</name>
</gene>
<dbReference type="PANTHER" id="PTHR43475">
    <property type="entry name" value="METHYLTHIORIBOSE-1-PHOSPHATE ISOMERASE"/>
    <property type="match status" value="1"/>
</dbReference>
<evidence type="ECO:0000313" key="5">
    <source>
        <dbReference type="Proteomes" id="UP000053328"/>
    </source>
</evidence>
<sequence>MVRLEKRSVVSVLLFSLTPTKPYRVLLFRRSEKVSTYRNKLAPIAGSLEPEDKTPLDAAWRELKEETCLGPQHIELWRSGPGFQFTDEKAVIGKDGKGETVGRIWHVWPFAFRFKKDLVDEQNNVDTSTFKMNWEHVSLEWNLVDDILSGRILDQCVPRLEITLGQVWVDPDSQLYKGMEELRLDHTHGARELATMAVKTLVRIVEDAQQENKMISQEDLAQWWTDVRLQAFHLAFNARPSMGAAISSAVVKALQTAQSVVDAAGPPTATVMEDVRGSLEAYVAKRTEIAKRVSAQFSTLLKDMFPSTDRDGGDRQPIKILTLSFSSTIKAAILHALDEDETRRVELRILESRPLLEGVNFAQELTREAQDRLQGQKAGPRLHDRLRIHVSTDASVGVLSRDADVLAIGADRISESGDVSNKTGSLPAVLTSKEVTHGSIKVVCISKTDKIAPPGAAEEHSDEVNDKKEVMGSWEGKLPSSWDEMVTVRNVYFEWVPVKYIDLYVCEDGILDRDDIKTRSKVVADLTTKAFSDLSKARDY</sequence>
<dbReference type="VEuPathDB" id="FungiDB:PV08_01542"/>
<dbReference type="Proteomes" id="UP000053328">
    <property type="component" value="Unassembled WGS sequence"/>
</dbReference>
<dbReference type="InterPro" id="IPR000086">
    <property type="entry name" value="NUDIX_hydrolase_dom"/>
</dbReference>
<keyword evidence="5" id="KW-1185">Reference proteome</keyword>
<dbReference type="RefSeq" id="XP_016241179.1">
    <property type="nucleotide sequence ID" value="XM_016375903.1"/>
</dbReference>